<name>A0ABV6R797_9MICO</name>
<evidence type="ECO:0000313" key="2">
    <source>
        <dbReference type="Proteomes" id="UP001589793"/>
    </source>
</evidence>
<reference evidence="1 2" key="1">
    <citation type="submission" date="2024-09" db="EMBL/GenBank/DDBJ databases">
        <authorList>
            <person name="Sun Q."/>
            <person name="Mori K."/>
        </authorList>
    </citation>
    <scope>NUCLEOTIDE SEQUENCE [LARGE SCALE GENOMIC DNA]</scope>
    <source>
        <strain evidence="1 2">CICC 10874</strain>
    </source>
</reference>
<comment type="caution">
    <text evidence="1">The sequence shown here is derived from an EMBL/GenBank/DDBJ whole genome shotgun (WGS) entry which is preliminary data.</text>
</comment>
<keyword evidence="2" id="KW-1185">Reference proteome</keyword>
<protein>
    <recommendedName>
        <fullName evidence="3">Abi-like protein</fullName>
    </recommendedName>
</protein>
<sequence length="380" mass="43979">MPPDVPTPPIAYSDLETLLSAPRLAPFLREASGDEARALEYYEWNGRMASEAMVSVAQLEVVVRNAIDRELRTHFREDARGIPWFMLGWMNERQQNGFDQVRSRLRRDERPNRMRDTRDQIIAGQNFGFWDSLLDRAHQELWNACLHHAFPHSGGNRGRVQDALKKVRTFRNRLAHHDSLRQINILAEMERIFAIGGWVSPAAETWMRQATRWDDVHSECPVKNKDVVVVAARTAWELYLSRGFYVCRSGRYFRDVTHMAFYESLSIRRDVAKILWIRDDVAWTLANATRLVESESRDDRQLGGFIAWALSEESGFSWERSDYQVFKLTRVGEEARGHVQLPSDIPHLTSGRGSAFTQGQRYVSMRSLHTARSTTDLVEE</sequence>
<dbReference type="RefSeq" id="WP_376977965.1">
    <property type="nucleotide sequence ID" value="NZ_JBHLSV010000002.1"/>
</dbReference>
<accession>A0ABV6R797</accession>
<evidence type="ECO:0008006" key="3">
    <source>
        <dbReference type="Google" id="ProtNLM"/>
    </source>
</evidence>
<gene>
    <name evidence="1" type="ORF">ACFFF6_02650</name>
</gene>
<dbReference type="EMBL" id="JBHLSV010000002">
    <property type="protein sequence ID" value="MFC0672850.1"/>
    <property type="molecule type" value="Genomic_DNA"/>
</dbReference>
<dbReference type="Proteomes" id="UP001589793">
    <property type="component" value="Unassembled WGS sequence"/>
</dbReference>
<proteinExistence type="predicted"/>
<evidence type="ECO:0000313" key="1">
    <source>
        <dbReference type="EMBL" id="MFC0672850.1"/>
    </source>
</evidence>
<organism evidence="1 2">
    <name type="scientific">Brachybacterium hainanense</name>
    <dbReference type="NCBI Taxonomy" id="1541174"/>
    <lineage>
        <taxon>Bacteria</taxon>
        <taxon>Bacillati</taxon>
        <taxon>Actinomycetota</taxon>
        <taxon>Actinomycetes</taxon>
        <taxon>Micrococcales</taxon>
        <taxon>Dermabacteraceae</taxon>
        <taxon>Brachybacterium</taxon>
    </lineage>
</organism>